<keyword evidence="1" id="KW-1133">Transmembrane helix</keyword>
<dbReference type="AlphaFoldDB" id="A0AAV0EKV6"/>
<sequence>MSHCSIESSEKMCNCPLAHFWKLKNFSLLSINLFLITFLSLTPKFLHTKHNHFLNLGLAPLNSLLKHLMRLLGVHNTILIPNGANNIFPSQREEWLWHGKTLDAASFSLLFFSSFNLL</sequence>
<name>A0AAV0EKV6_9ASTE</name>
<protein>
    <submittedName>
        <fullName evidence="2">Uncharacterized protein</fullName>
    </submittedName>
</protein>
<keyword evidence="1" id="KW-0812">Transmembrane</keyword>
<organism evidence="2 3">
    <name type="scientific">Cuscuta epithymum</name>
    <dbReference type="NCBI Taxonomy" id="186058"/>
    <lineage>
        <taxon>Eukaryota</taxon>
        <taxon>Viridiplantae</taxon>
        <taxon>Streptophyta</taxon>
        <taxon>Embryophyta</taxon>
        <taxon>Tracheophyta</taxon>
        <taxon>Spermatophyta</taxon>
        <taxon>Magnoliopsida</taxon>
        <taxon>eudicotyledons</taxon>
        <taxon>Gunneridae</taxon>
        <taxon>Pentapetalae</taxon>
        <taxon>asterids</taxon>
        <taxon>lamiids</taxon>
        <taxon>Solanales</taxon>
        <taxon>Convolvulaceae</taxon>
        <taxon>Cuscuteae</taxon>
        <taxon>Cuscuta</taxon>
        <taxon>Cuscuta subgen. Cuscuta</taxon>
    </lineage>
</organism>
<gene>
    <name evidence="2" type="ORF">CEPIT_LOCUS25963</name>
</gene>
<feature type="transmembrane region" description="Helical" evidence="1">
    <location>
        <begin position="26"/>
        <end position="46"/>
    </location>
</feature>
<comment type="caution">
    <text evidence="2">The sequence shown here is derived from an EMBL/GenBank/DDBJ whole genome shotgun (WGS) entry which is preliminary data.</text>
</comment>
<keyword evidence="1" id="KW-0472">Membrane</keyword>
<evidence type="ECO:0000313" key="2">
    <source>
        <dbReference type="EMBL" id="CAH9124406.1"/>
    </source>
</evidence>
<proteinExistence type="predicted"/>
<keyword evidence="3" id="KW-1185">Reference proteome</keyword>
<accession>A0AAV0EKV6</accession>
<dbReference type="Proteomes" id="UP001152523">
    <property type="component" value="Unassembled WGS sequence"/>
</dbReference>
<evidence type="ECO:0000313" key="3">
    <source>
        <dbReference type="Proteomes" id="UP001152523"/>
    </source>
</evidence>
<dbReference type="EMBL" id="CAMAPF010000934">
    <property type="protein sequence ID" value="CAH9124406.1"/>
    <property type="molecule type" value="Genomic_DNA"/>
</dbReference>
<evidence type="ECO:0000256" key="1">
    <source>
        <dbReference type="SAM" id="Phobius"/>
    </source>
</evidence>
<reference evidence="2" key="1">
    <citation type="submission" date="2022-07" db="EMBL/GenBank/DDBJ databases">
        <authorList>
            <person name="Macas J."/>
            <person name="Novak P."/>
            <person name="Neumann P."/>
        </authorList>
    </citation>
    <scope>NUCLEOTIDE SEQUENCE</scope>
</reference>